<dbReference type="InterPro" id="IPR050709">
    <property type="entry name" value="Biotin_Carboxyl_Carrier/Decarb"/>
</dbReference>
<dbReference type="Proteomes" id="UP000006346">
    <property type="component" value="Chromosome"/>
</dbReference>
<dbReference type="AlphaFoldDB" id="G7WHS7"/>
<name>G7WHS7_DESOD</name>
<protein>
    <submittedName>
        <fullName evidence="3">Acetyl/propionyl-CoA carboxylase, alpha subunit</fullName>
    </submittedName>
</protein>
<dbReference type="InterPro" id="IPR011053">
    <property type="entry name" value="Single_hybrid_motif"/>
</dbReference>
<evidence type="ECO:0000256" key="1">
    <source>
        <dbReference type="ARBA" id="ARBA00023267"/>
    </source>
</evidence>
<dbReference type="KEGG" id="dor:Desor_4203"/>
<dbReference type="PANTHER" id="PTHR45266">
    <property type="entry name" value="OXALOACETATE DECARBOXYLASE ALPHA CHAIN"/>
    <property type="match status" value="1"/>
</dbReference>
<dbReference type="HOGENOM" id="CLU_016733_9_1_9"/>
<reference evidence="4" key="1">
    <citation type="submission" date="2011-11" db="EMBL/GenBank/DDBJ databases">
        <title>Complete sequence of Desulfosporosinus orientis DSM 765.</title>
        <authorList>
            <person name="Lucas S."/>
            <person name="Han J."/>
            <person name="Lapidus A."/>
            <person name="Cheng J.-F."/>
            <person name="Goodwin L."/>
            <person name="Pitluck S."/>
            <person name="Peters L."/>
            <person name="Ovchinnikova G."/>
            <person name="Teshima H."/>
            <person name="Detter J.C."/>
            <person name="Han C."/>
            <person name="Tapia R."/>
            <person name="Land M."/>
            <person name="Hauser L."/>
            <person name="Kyrpides N."/>
            <person name="Ivanova N."/>
            <person name="Pagani I."/>
            <person name="Pester M."/>
            <person name="Spring S."/>
            <person name="Ollivier B."/>
            <person name="Rattei T."/>
            <person name="Klenk H.-P."/>
            <person name="Wagner M."/>
            <person name="Loy A."/>
            <person name="Woyke T."/>
        </authorList>
    </citation>
    <scope>NUCLEOTIDE SEQUENCE [LARGE SCALE GENOMIC DNA]</scope>
    <source>
        <strain evidence="4">ATCC 19365 / DSM 765 / NCIMB 8382 / VKM B-1628</strain>
    </source>
</reference>
<keyword evidence="1" id="KW-0092">Biotin</keyword>
<dbReference type="InterPro" id="IPR000089">
    <property type="entry name" value="Biotin_lipoyl"/>
</dbReference>
<dbReference type="Gene3D" id="2.40.50.100">
    <property type="match status" value="1"/>
</dbReference>
<dbReference type="RefSeq" id="WP_014186446.1">
    <property type="nucleotide sequence ID" value="NC_016584.1"/>
</dbReference>
<dbReference type="PANTHER" id="PTHR45266:SF3">
    <property type="entry name" value="OXALOACETATE DECARBOXYLASE ALPHA CHAIN"/>
    <property type="match status" value="1"/>
</dbReference>
<sequence>MKILANMSGLINDIRVKEGELVNAGDVVAVIESMKMLIDLKSESTGVITKVVCQLEEFVQEGQLLFEGE</sequence>
<dbReference type="OrthoDB" id="9812676at2"/>
<evidence type="ECO:0000259" key="2">
    <source>
        <dbReference type="PROSITE" id="PS50968"/>
    </source>
</evidence>
<keyword evidence="4" id="KW-1185">Reference proteome</keyword>
<dbReference type="CDD" id="cd06850">
    <property type="entry name" value="biotinyl_domain"/>
    <property type="match status" value="1"/>
</dbReference>
<evidence type="ECO:0000313" key="3">
    <source>
        <dbReference type="EMBL" id="AET69639.1"/>
    </source>
</evidence>
<dbReference type="eggNOG" id="COG4770">
    <property type="taxonomic scope" value="Bacteria"/>
</dbReference>
<dbReference type="SUPFAM" id="SSF51230">
    <property type="entry name" value="Single hybrid motif"/>
    <property type="match status" value="1"/>
</dbReference>
<dbReference type="STRING" id="768706.Desor_4203"/>
<feature type="domain" description="Lipoyl-binding" evidence="2">
    <location>
        <begin position="1"/>
        <end position="69"/>
    </location>
</feature>
<accession>G7WHS7</accession>
<reference evidence="3 4" key="2">
    <citation type="journal article" date="2012" name="J. Bacteriol.">
        <title>Complete genome sequences of Desulfosporosinus orientis DSM765T, Desulfosporosinus youngiae DSM17734T, Desulfosporosinus meridiei DSM13257T, and Desulfosporosinus acidiphilus DSM22704T.</title>
        <authorList>
            <person name="Pester M."/>
            <person name="Brambilla E."/>
            <person name="Alazard D."/>
            <person name="Rattei T."/>
            <person name="Weinmaier T."/>
            <person name="Han J."/>
            <person name="Lucas S."/>
            <person name="Lapidus A."/>
            <person name="Cheng J.F."/>
            <person name="Goodwin L."/>
            <person name="Pitluck S."/>
            <person name="Peters L."/>
            <person name="Ovchinnikova G."/>
            <person name="Teshima H."/>
            <person name="Detter J.C."/>
            <person name="Han C.S."/>
            <person name="Tapia R."/>
            <person name="Land M.L."/>
            <person name="Hauser L."/>
            <person name="Kyrpides N.C."/>
            <person name="Ivanova N.N."/>
            <person name="Pagani I."/>
            <person name="Huntmann M."/>
            <person name="Wei C.L."/>
            <person name="Davenport K.W."/>
            <person name="Daligault H."/>
            <person name="Chain P.S."/>
            <person name="Chen A."/>
            <person name="Mavromatis K."/>
            <person name="Markowitz V."/>
            <person name="Szeto E."/>
            <person name="Mikhailova N."/>
            <person name="Pati A."/>
            <person name="Wagner M."/>
            <person name="Woyke T."/>
            <person name="Ollivier B."/>
            <person name="Klenk H.P."/>
            <person name="Spring S."/>
            <person name="Loy A."/>
        </authorList>
    </citation>
    <scope>NUCLEOTIDE SEQUENCE [LARGE SCALE GENOMIC DNA]</scope>
    <source>
        <strain evidence="4">ATCC 19365 / DSM 765 / NCIMB 8382 / VKM B-1628</strain>
    </source>
</reference>
<dbReference type="Pfam" id="PF00364">
    <property type="entry name" value="Biotin_lipoyl"/>
    <property type="match status" value="1"/>
</dbReference>
<evidence type="ECO:0000313" key="4">
    <source>
        <dbReference type="Proteomes" id="UP000006346"/>
    </source>
</evidence>
<organism evidence="3 4">
    <name type="scientific">Desulfosporosinus orientis (strain ATCC 19365 / DSM 765 / NCIMB 8382 / VKM B-1628 / Singapore I)</name>
    <name type="common">Desulfotomaculum orientis</name>
    <dbReference type="NCBI Taxonomy" id="768706"/>
    <lineage>
        <taxon>Bacteria</taxon>
        <taxon>Bacillati</taxon>
        <taxon>Bacillota</taxon>
        <taxon>Clostridia</taxon>
        <taxon>Eubacteriales</taxon>
        <taxon>Desulfitobacteriaceae</taxon>
        <taxon>Desulfosporosinus</taxon>
    </lineage>
</organism>
<dbReference type="PROSITE" id="PS50968">
    <property type="entry name" value="BIOTINYL_LIPOYL"/>
    <property type="match status" value="1"/>
</dbReference>
<dbReference type="PATRIC" id="fig|768706.3.peg.4262"/>
<proteinExistence type="predicted"/>
<dbReference type="EMBL" id="CP003108">
    <property type="protein sequence ID" value="AET69639.1"/>
    <property type="molecule type" value="Genomic_DNA"/>
</dbReference>
<gene>
    <name evidence="3" type="ordered locus">Desor_4203</name>
</gene>